<proteinExistence type="predicted"/>
<dbReference type="Proteomes" id="UP000265618">
    <property type="component" value="Unassembled WGS sequence"/>
</dbReference>
<protein>
    <submittedName>
        <fullName evidence="2">Uncharacterized protein</fullName>
    </submittedName>
</protein>
<dbReference type="EMBL" id="BDIP01000708">
    <property type="protein sequence ID" value="GIQ82475.1"/>
    <property type="molecule type" value="Genomic_DNA"/>
</dbReference>
<feature type="compositionally biased region" description="Basic residues" evidence="1">
    <location>
        <begin position="131"/>
        <end position="148"/>
    </location>
</feature>
<evidence type="ECO:0000313" key="2">
    <source>
        <dbReference type="EMBL" id="GIQ82475.1"/>
    </source>
</evidence>
<feature type="region of interest" description="Disordered" evidence="1">
    <location>
        <begin position="111"/>
        <end position="168"/>
    </location>
</feature>
<name>A0A9K3CU56_9EUKA</name>
<evidence type="ECO:0000256" key="1">
    <source>
        <dbReference type="SAM" id="MobiDB-lite"/>
    </source>
</evidence>
<accession>A0A9K3CU56</accession>
<gene>
    <name evidence="2" type="ORF">KIPB_003622</name>
</gene>
<sequence length="168" mass="19134">MVLESVTELLRDESIRESLLSHGLHGFDPCLLGDLSFCPSSQTGFMTDDGHHMTLMQLWVIIRHHGNSQVSFEKACLKEPAFLTTGVISQATRDTVHRYLTSRERVPGRFYTKTGVEDLNRTPGRTSQTMRPKRKSGKKKHSKSKGQKKKEAFAEWRAKCEERKGEQS</sequence>
<reference evidence="2 3" key="1">
    <citation type="journal article" date="2018" name="PLoS ONE">
        <title>The draft genome of Kipferlia bialata reveals reductive genome evolution in fornicate parasites.</title>
        <authorList>
            <person name="Tanifuji G."/>
            <person name="Takabayashi S."/>
            <person name="Kume K."/>
            <person name="Takagi M."/>
            <person name="Nakayama T."/>
            <person name="Kamikawa R."/>
            <person name="Inagaki Y."/>
            <person name="Hashimoto T."/>
        </authorList>
    </citation>
    <scope>NUCLEOTIDE SEQUENCE [LARGE SCALE GENOMIC DNA]</scope>
    <source>
        <strain evidence="2">NY0173</strain>
    </source>
</reference>
<feature type="compositionally biased region" description="Basic and acidic residues" evidence="1">
    <location>
        <begin position="149"/>
        <end position="168"/>
    </location>
</feature>
<comment type="caution">
    <text evidence="2">The sequence shown here is derived from an EMBL/GenBank/DDBJ whole genome shotgun (WGS) entry which is preliminary data.</text>
</comment>
<keyword evidence="3" id="KW-1185">Reference proteome</keyword>
<organism evidence="2 3">
    <name type="scientific">Kipferlia bialata</name>
    <dbReference type="NCBI Taxonomy" id="797122"/>
    <lineage>
        <taxon>Eukaryota</taxon>
        <taxon>Metamonada</taxon>
        <taxon>Carpediemonas-like organisms</taxon>
        <taxon>Kipferlia</taxon>
    </lineage>
</organism>
<evidence type="ECO:0000313" key="3">
    <source>
        <dbReference type="Proteomes" id="UP000265618"/>
    </source>
</evidence>
<dbReference type="AlphaFoldDB" id="A0A9K3CU56"/>